<dbReference type="EC" id="2.7.7.7" evidence="1"/>
<dbReference type="OrthoDB" id="11888at2"/>
<accession>A0A521D8H9</accession>
<keyword evidence="5" id="KW-0239">DNA-directed DNA polymerase</keyword>
<dbReference type="InterPro" id="IPR008921">
    <property type="entry name" value="DNA_pol3_clamp-load_cplx_C"/>
</dbReference>
<dbReference type="NCBIfam" id="TIGR01128">
    <property type="entry name" value="holA"/>
    <property type="match status" value="1"/>
</dbReference>
<comment type="similarity">
    <text evidence="6">Belongs to the DNA polymerase HolA subunit family.</text>
</comment>
<dbReference type="GO" id="GO:0003677">
    <property type="term" value="F:DNA binding"/>
    <property type="evidence" value="ECO:0007669"/>
    <property type="project" value="InterPro"/>
</dbReference>
<evidence type="ECO:0000256" key="3">
    <source>
        <dbReference type="ARBA" id="ARBA00022695"/>
    </source>
</evidence>
<dbReference type="SUPFAM" id="SSF48019">
    <property type="entry name" value="post-AAA+ oligomerization domain-like"/>
    <property type="match status" value="1"/>
</dbReference>
<evidence type="ECO:0000313" key="8">
    <source>
        <dbReference type="EMBL" id="SMO67999.1"/>
    </source>
</evidence>
<evidence type="ECO:0000313" key="9">
    <source>
        <dbReference type="Proteomes" id="UP000317315"/>
    </source>
</evidence>
<dbReference type="GO" id="GO:0003887">
    <property type="term" value="F:DNA-directed DNA polymerase activity"/>
    <property type="evidence" value="ECO:0007669"/>
    <property type="project" value="UniProtKB-KW"/>
</dbReference>
<dbReference type="SUPFAM" id="SSF52540">
    <property type="entry name" value="P-loop containing nucleoside triphosphate hydrolases"/>
    <property type="match status" value="1"/>
</dbReference>
<keyword evidence="9" id="KW-1185">Reference proteome</keyword>
<dbReference type="GO" id="GO:0009360">
    <property type="term" value="C:DNA polymerase III complex"/>
    <property type="evidence" value="ECO:0007669"/>
    <property type="project" value="TreeGrafter"/>
</dbReference>
<evidence type="ECO:0000256" key="4">
    <source>
        <dbReference type="ARBA" id="ARBA00022705"/>
    </source>
</evidence>
<keyword evidence="4" id="KW-0235">DNA replication</keyword>
<dbReference type="InterPro" id="IPR027417">
    <property type="entry name" value="P-loop_NTPase"/>
</dbReference>
<dbReference type="PANTHER" id="PTHR34388:SF1">
    <property type="entry name" value="DNA POLYMERASE III SUBUNIT DELTA"/>
    <property type="match status" value="1"/>
</dbReference>
<proteinExistence type="inferred from homology"/>
<name>A0A521D8H9_9BACT</name>
<dbReference type="AlphaFoldDB" id="A0A521D8H9"/>
<gene>
    <name evidence="8" type="ORF">SAMN06269117_11823</name>
</gene>
<dbReference type="InterPro" id="IPR005790">
    <property type="entry name" value="DNA_polIII_delta"/>
</dbReference>
<dbReference type="RefSeq" id="WP_142935880.1">
    <property type="nucleotide sequence ID" value="NZ_FXTM01000018.1"/>
</dbReference>
<keyword evidence="3" id="KW-0548">Nucleotidyltransferase</keyword>
<dbReference type="EMBL" id="FXTM01000018">
    <property type="protein sequence ID" value="SMO67999.1"/>
    <property type="molecule type" value="Genomic_DNA"/>
</dbReference>
<evidence type="ECO:0000256" key="1">
    <source>
        <dbReference type="ARBA" id="ARBA00012417"/>
    </source>
</evidence>
<reference evidence="8 9" key="1">
    <citation type="submission" date="2017-05" db="EMBL/GenBank/DDBJ databases">
        <authorList>
            <person name="Varghese N."/>
            <person name="Submissions S."/>
        </authorList>
    </citation>
    <scope>NUCLEOTIDE SEQUENCE [LARGE SCALE GENOMIC DNA]</scope>
    <source>
        <strain evidence="8 9">DSM 16304</strain>
    </source>
</reference>
<evidence type="ECO:0000256" key="2">
    <source>
        <dbReference type="ARBA" id="ARBA00022679"/>
    </source>
</evidence>
<dbReference type="Proteomes" id="UP000317315">
    <property type="component" value="Unassembled WGS sequence"/>
</dbReference>
<protein>
    <recommendedName>
        <fullName evidence="1">DNA-directed DNA polymerase</fullName>
        <ecNumber evidence="1">2.7.7.7</ecNumber>
    </recommendedName>
</protein>
<evidence type="ECO:0000256" key="7">
    <source>
        <dbReference type="ARBA" id="ARBA00049244"/>
    </source>
</evidence>
<evidence type="ECO:0000256" key="6">
    <source>
        <dbReference type="ARBA" id="ARBA00034754"/>
    </source>
</evidence>
<comment type="catalytic activity">
    <reaction evidence="7">
        <text>DNA(n) + a 2'-deoxyribonucleoside 5'-triphosphate = DNA(n+1) + diphosphate</text>
        <dbReference type="Rhea" id="RHEA:22508"/>
        <dbReference type="Rhea" id="RHEA-COMP:17339"/>
        <dbReference type="Rhea" id="RHEA-COMP:17340"/>
        <dbReference type="ChEBI" id="CHEBI:33019"/>
        <dbReference type="ChEBI" id="CHEBI:61560"/>
        <dbReference type="ChEBI" id="CHEBI:173112"/>
        <dbReference type="EC" id="2.7.7.7"/>
    </reaction>
</comment>
<sequence>MKSKGKVKVQEALKKIEKGSVGDKIFIYGPEDYLTEQFLKKFSKRWKTENFYPENINEFFSFTGTSLFGESPVPVIVHGELLPSVIKGKKQIEKFLQKLKGLNKFIVASFSDLDYRSLKGELFSGILNLSEVVIYSDFYSESALKKLLRKKLLEKNVSDEILSLIVETVGAELRELRNETDKLLNYPGELNEEVVKLLLSSSGKVNVFELIFLLINGEEREYLNKINKLLNEGTEPLQIIGLFQTQTRQIVNVLSGRQVKLPKEVLKKVQLASGKMGILKALKLLKTLNETEFSVKMGKLTGDEALKRLIFEFRSF</sequence>
<dbReference type="PANTHER" id="PTHR34388">
    <property type="entry name" value="DNA POLYMERASE III SUBUNIT DELTA"/>
    <property type="match status" value="1"/>
</dbReference>
<evidence type="ECO:0000256" key="5">
    <source>
        <dbReference type="ARBA" id="ARBA00022932"/>
    </source>
</evidence>
<keyword evidence="2" id="KW-0808">Transferase</keyword>
<organism evidence="8 9">
    <name type="scientific">Balnearium lithotrophicum</name>
    <dbReference type="NCBI Taxonomy" id="223788"/>
    <lineage>
        <taxon>Bacteria</taxon>
        <taxon>Pseudomonadati</taxon>
        <taxon>Aquificota</taxon>
        <taxon>Aquificia</taxon>
        <taxon>Desulfurobacteriales</taxon>
        <taxon>Desulfurobacteriaceae</taxon>
        <taxon>Balnearium</taxon>
    </lineage>
</organism>
<dbReference type="Gene3D" id="1.20.272.10">
    <property type="match status" value="1"/>
</dbReference>
<dbReference type="GO" id="GO:0006261">
    <property type="term" value="P:DNA-templated DNA replication"/>
    <property type="evidence" value="ECO:0007669"/>
    <property type="project" value="TreeGrafter"/>
</dbReference>